<accession>A0A2U2DJ63</accession>
<gene>
    <name evidence="4" type="ORF">DEM27_25655</name>
</gene>
<reference evidence="4 5" key="1">
    <citation type="submission" date="2018-05" db="EMBL/GenBank/DDBJ databases">
        <title>The draft genome of strain NS-104.</title>
        <authorList>
            <person name="Hang P."/>
            <person name="Jiang J."/>
        </authorList>
    </citation>
    <scope>NUCLEOTIDE SEQUENCE [LARGE SCALE GENOMIC DNA]</scope>
    <source>
        <strain evidence="4 5">NS-104</strain>
    </source>
</reference>
<dbReference type="PIRSF" id="PIRSF012702">
    <property type="entry name" value="UCP012702"/>
    <property type="match status" value="1"/>
</dbReference>
<evidence type="ECO:0000256" key="1">
    <source>
        <dbReference type="PIRNR" id="PIRNR012702"/>
    </source>
</evidence>
<dbReference type="EMBL" id="QFBC01000016">
    <property type="protein sequence ID" value="PWE53350.1"/>
    <property type="molecule type" value="Genomic_DNA"/>
</dbReference>
<keyword evidence="1" id="KW-0378">Hydrolase</keyword>
<evidence type="ECO:0000259" key="3">
    <source>
        <dbReference type="Pfam" id="PF07364"/>
    </source>
</evidence>
<comment type="caution">
    <text evidence="4">The sequence shown here is derived from an EMBL/GenBank/DDBJ whole genome shotgun (WGS) entry which is preliminary data.</text>
</comment>
<evidence type="ECO:0000259" key="2">
    <source>
        <dbReference type="Pfam" id="PF07171"/>
    </source>
</evidence>
<feature type="domain" description="Microcystin LR degradation protein MlrC C-terminal" evidence="2">
    <location>
        <begin position="297"/>
        <end position="471"/>
    </location>
</feature>
<dbReference type="OrthoDB" id="9782658at2"/>
<dbReference type="Proteomes" id="UP000245252">
    <property type="component" value="Unassembled WGS sequence"/>
</dbReference>
<comment type="cofactor">
    <cofactor evidence="1">
        <name>Zn(2+)</name>
        <dbReference type="ChEBI" id="CHEBI:29105"/>
    </cofactor>
    <text evidence="1">Binds 1 zinc ion per subunit.</text>
</comment>
<sequence length="496" mass="53970">MKVFISTLATETNTFSPIPSVRESFTTREYFRGDGGLRPPVLGNIPLIEWRRLATSDGDQVVESICAFAAPAGKTQRTAYEGLRDEILEDLQKALPVDKVLLFLHGAMVAEGYDDCEGDIIARVREIVGPSVPIGVEIDLHCHLTELMRSKADIIVAFKEYPHTDIAERAREVYDLVGRTLAGEIRPVMALEDCRMIGVWRPPTEPMRSFVTRMSEAEGHDGILSVSFGHGFPWADVPDVGAKMLVVADNDMTAAVKMAERFRRELWDMRDLAAQRYDTVEEAISAALSSSAAPIVIADVADNAGAGAAADNTNILRGLIDGKVENAAIGCFWDPIAVQMCLETGVGGELDLRVGGKMGPQSGNPVDLRVTIMGIKRDHSQPALSGGRMSLGTGVWVKGAEIDIVLTSTRLQTHSPEAFTALGCKLTDKKIIVVKSMQHFLTGFGPLAAEVRYVDAGGSASTKFATLPYSKKRQPYWPASLDPFQANTGYFQEEVR</sequence>
<dbReference type="Pfam" id="PF07364">
    <property type="entry name" value="DUF1485"/>
    <property type="match status" value="1"/>
</dbReference>
<proteinExistence type="inferred from homology"/>
<keyword evidence="1" id="KW-0482">Metalloprotease</keyword>
<keyword evidence="1" id="KW-0645">Protease</keyword>
<dbReference type="Pfam" id="PF07171">
    <property type="entry name" value="MlrC_C"/>
    <property type="match status" value="1"/>
</dbReference>
<feature type="domain" description="Microcystin LR degradation protein MlrC N-terminal" evidence="3">
    <location>
        <begin position="2"/>
        <end position="287"/>
    </location>
</feature>
<evidence type="ECO:0000313" key="4">
    <source>
        <dbReference type="EMBL" id="PWE53350.1"/>
    </source>
</evidence>
<dbReference type="InterPro" id="IPR009197">
    <property type="entry name" value="MlrC"/>
</dbReference>
<keyword evidence="1" id="KW-0479">Metal-binding</keyword>
<dbReference type="InterPro" id="IPR010799">
    <property type="entry name" value="MlrC_C"/>
</dbReference>
<name>A0A2U2DJ63_9HYPH</name>
<dbReference type="RefSeq" id="WP_109461099.1">
    <property type="nucleotide sequence ID" value="NZ_QFBC01000016.1"/>
</dbReference>
<organism evidence="4 5">
    <name type="scientific">Metarhizobium album</name>
    <dbReference type="NCBI Taxonomy" id="2182425"/>
    <lineage>
        <taxon>Bacteria</taxon>
        <taxon>Pseudomonadati</taxon>
        <taxon>Pseudomonadota</taxon>
        <taxon>Alphaproteobacteria</taxon>
        <taxon>Hyphomicrobiales</taxon>
        <taxon>Rhizobiaceae</taxon>
        <taxon>Metarhizobium</taxon>
    </lineage>
</organism>
<evidence type="ECO:0000313" key="5">
    <source>
        <dbReference type="Proteomes" id="UP000245252"/>
    </source>
</evidence>
<comment type="similarity">
    <text evidence="1">Belongs to the peptidase M81 family.</text>
</comment>
<dbReference type="GO" id="GO:0006508">
    <property type="term" value="P:proteolysis"/>
    <property type="evidence" value="ECO:0007669"/>
    <property type="project" value="UniProtKB-KW"/>
</dbReference>
<comment type="function">
    <text evidence="1">Involved in peptidolytic degradation of cyclic heptapeptide hepatotoxin microcystin (MC).</text>
</comment>
<dbReference type="AlphaFoldDB" id="A0A2U2DJ63"/>
<keyword evidence="5" id="KW-1185">Reference proteome</keyword>
<dbReference type="GO" id="GO:0046872">
    <property type="term" value="F:metal ion binding"/>
    <property type="evidence" value="ECO:0007669"/>
    <property type="project" value="UniProtKB-KW"/>
</dbReference>
<dbReference type="GO" id="GO:0008237">
    <property type="term" value="F:metallopeptidase activity"/>
    <property type="evidence" value="ECO:0007669"/>
    <property type="project" value="UniProtKB-KW"/>
</dbReference>
<dbReference type="InterPro" id="IPR015995">
    <property type="entry name" value="MlrC_N"/>
</dbReference>
<protein>
    <recommendedName>
        <fullName evidence="1">Microcystinase C</fullName>
        <shortName evidence="1">MlrC</shortName>
    </recommendedName>
</protein>